<accession>A0A1G2S687</accession>
<feature type="transmembrane region" description="Helical" evidence="1">
    <location>
        <begin position="37"/>
        <end position="56"/>
    </location>
</feature>
<keyword evidence="1" id="KW-0472">Membrane</keyword>
<dbReference type="Proteomes" id="UP000176997">
    <property type="component" value="Unassembled WGS sequence"/>
</dbReference>
<protein>
    <submittedName>
        <fullName evidence="2">Uncharacterized protein</fullName>
    </submittedName>
</protein>
<feature type="transmembrane region" description="Helical" evidence="1">
    <location>
        <begin position="12"/>
        <end position="31"/>
    </location>
</feature>
<evidence type="ECO:0000313" key="3">
    <source>
        <dbReference type="Proteomes" id="UP000176997"/>
    </source>
</evidence>
<organism evidence="2 3">
    <name type="scientific">Candidatus Yonathbacteria bacterium RIFCSPHIGHO2_01_FULL_51_10</name>
    <dbReference type="NCBI Taxonomy" id="1802723"/>
    <lineage>
        <taxon>Bacteria</taxon>
        <taxon>Candidatus Yonathiibacteriota</taxon>
    </lineage>
</organism>
<gene>
    <name evidence="2" type="ORF">A2675_02695</name>
</gene>
<dbReference type="STRING" id="1802723.A2675_02695"/>
<keyword evidence="1" id="KW-0812">Transmembrane</keyword>
<comment type="caution">
    <text evidence="2">The sequence shown here is derived from an EMBL/GenBank/DDBJ whole genome shotgun (WGS) entry which is preliminary data.</text>
</comment>
<sequence>MNIWIGNNFEIFWLSTMVSLTFGFILLNNYAGGKIGLVAFVVMAAFSLLVIVNVFIDALIPVEASDDASLARLKKEGMREYYKNHPEEYAMLRLIQANKSTPDISHVLAKILP</sequence>
<name>A0A1G2S687_9BACT</name>
<proteinExistence type="predicted"/>
<dbReference type="AlphaFoldDB" id="A0A1G2S687"/>
<keyword evidence="1" id="KW-1133">Transmembrane helix</keyword>
<reference evidence="2 3" key="1">
    <citation type="journal article" date="2016" name="Nat. Commun.">
        <title>Thousands of microbial genomes shed light on interconnected biogeochemical processes in an aquifer system.</title>
        <authorList>
            <person name="Anantharaman K."/>
            <person name="Brown C.T."/>
            <person name="Hug L.A."/>
            <person name="Sharon I."/>
            <person name="Castelle C.J."/>
            <person name="Probst A.J."/>
            <person name="Thomas B.C."/>
            <person name="Singh A."/>
            <person name="Wilkins M.J."/>
            <person name="Karaoz U."/>
            <person name="Brodie E.L."/>
            <person name="Williams K.H."/>
            <person name="Hubbard S.S."/>
            <person name="Banfield J.F."/>
        </authorList>
    </citation>
    <scope>NUCLEOTIDE SEQUENCE [LARGE SCALE GENOMIC DNA]</scope>
</reference>
<dbReference type="EMBL" id="MHUS01000021">
    <property type="protein sequence ID" value="OHA80634.1"/>
    <property type="molecule type" value="Genomic_DNA"/>
</dbReference>
<evidence type="ECO:0000256" key="1">
    <source>
        <dbReference type="SAM" id="Phobius"/>
    </source>
</evidence>
<evidence type="ECO:0000313" key="2">
    <source>
        <dbReference type="EMBL" id="OHA80634.1"/>
    </source>
</evidence>